<feature type="transmembrane region" description="Helical" evidence="6">
    <location>
        <begin position="118"/>
        <end position="140"/>
    </location>
</feature>
<feature type="transmembrane region" description="Helical" evidence="6">
    <location>
        <begin position="12"/>
        <end position="29"/>
    </location>
</feature>
<accession>A0A3E2BM07</accession>
<gene>
    <name evidence="7" type="ORF">OP8BY_2183</name>
</gene>
<evidence type="ECO:0000256" key="3">
    <source>
        <dbReference type="ARBA" id="ARBA00022692"/>
    </source>
</evidence>
<evidence type="ECO:0000256" key="5">
    <source>
        <dbReference type="ARBA" id="ARBA00023136"/>
    </source>
</evidence>
<protein>
    <submittedName>
        <fullName evidence="7">Arginine/ornithine antiporter ArcD</fullName>
    </submittedName>
</protein>
<feature type="transmembrane region" description="Helical" evidence="6">
    <location>
        <begin position="442"/>
        <end position="463"/>
    </location>
</feature>
<sequence length="469" mass="51204">MKKKGFRLPHTLVLIYLLVILVYLLALALPSGEFNRAEKTVQGKTRLVTVPGTYHQVEKKWLGPEWLLIAPIRGFQDAALIIFLIFIFGGTFGILTRSGAIDAGIHRLAAFFGRNPKLRVLVIPVLMIIFSLAGSVYGMAEESIPFVLIFIPFAISMGYDSVVGVAIPFVGSAVGFAAAFFNPFTVGIAQGFAELPLYSGLGYRLILWIIATIIAIAFVMIYAERVRKNPQLSPVYDLDRERIHHQENASTNLQWGTSQKLIIACLFVGVGLLIFGILKKGWYMEEIAALFLGIGLVSGFLARMKPSDMAKNFVDGAKDMMNVSLIISGGRAVLIILKEAAVLDTMLQGAAGVISAVPSILTAQIIFLVQAVINFFVHSGTAQAALTMPIIAPLSDLVGITRQTSVLAFQLCEVINPILPTSAVTMGVLGVARIPWERWAKWFVPLMLILMVFSLLALIPPVLMKWGPY</sequence>
<evidence type="ECO:0000313" key="7">
    <source>
        <dbReference type="EMBL" id="RFT15785.1"/>
    </source>
</evidence>
<evidence type="ECO:0000256" key="4">
    <source>
        <dbReference type="ARBA" id="ARBA00022989"/>
    </source>
</evidence>
<dbReference type="AlphaFoldDB" id="A0A3E2BM07"/>
<feature type="transmembrane region" description="Helical" evidence="6">
    <location>
        <begin position="349"/>
        <end position="377"/>
    </location>
</feature>
<dbReference type="EMBL" id="QUAH01000006">
    <property type="protein sequence ID" value="RFT15785.1"/>
    <property type="molecule type" value="Genomic_DNA"/>
</dbReference>
<organism evidence="7 8">
    <name type="scientific">Candidatus Saccharicenans subterraneus</name>
    <dbReference type="NCBI Taxonomy" id="2508984"/>
    <lineage>
        <taxon>Bacteria</taxon>
        <taxon>Candidatus Aminicenantota</taxon>
        <taxon>Candidatus Aminicenantia</taxon>
        <taxon>Candidatus Aminicenantales</taxon>
        <taxon>Candidatus Saccharicenantaceae</taxon>
        <taxon>Candidatus Saccharicenans</taxon>
    </lineage>
</organism>
<evidence type="ECO:0000256" key="2">
    <source>
        <dbReference type="ARBA" id="ARBA00022475"/>
    </source>
</evidence>
<keyword evidence="5 6" id="KW-0472">Membrane</keyword>
<evidence type="ECO:0000313" key="8">
    <source>
        <dbReference type="Proteomes" id="UP000257323"/>
    </source>
</evidence>
<feature type="transmembrane region" description="Helical" evidence="6">
    <location>
        <begin position="78"/>
        <end position="97"/>
    </location>
</feature>
<feature type="transmembrane region" description="Helical" evidence="6">
    <location>
        <begin position="284"/>
        <end position="302"/>
    </location>
</feature>
<feature type="transmembrane region" description="Helical" evidence="6">
    <location>
        <begin position="174"/>
        <end position="193"/>
    </location>
</feature>
<dbReference type="InterPro" id="IPR051679">
    <property type="entry name" value="DASS-Related_Transporters"/>
</dbReference>
<feature type="transmembrane region" description="Helical" evidence="6">
    <location>
        <begin position="261"/>
        <end position="278"/>
    </location>
</feature>
<keyword evidence="3 6" id="KW-0812">Transmembrane</keyword>
<evidence type="ECO:0000256" key="1">
    <source>
        <dbReference type="ARBA" id="ARBA00004651"/>
    </source>
</evidence>
<dbReference type="Pfam" id="PF03606">
    <property type="entry name" value="DcuC"/>
    <property type="match status" value="1"/>
</dbReference>
<dbReference type="PANTHER" id="PTHR43652:SF6">
    <property type="entry name" value="ARGININE REPRESSOR"/>
    <property type="match status" value="1"/>
</dbReference>
<dbReference type="PANTHER" id="PTHR43652">
    <property type="entry name" value="BASIC AMINO ACID ANTIPORTER YFCC-RELATED"/>
    <property type="match status" value="1"/>
</dbReference>
<feature type="transmembrane region" description="Helical" evidence="6">
    <location>
        <begin position="146"/>
        <end position="167"/>
    </location>
</feature>
<dbReference type="InterPro" id="IPR018385">
    <property type="entry name" value="C4_dicarb_anaerob_car-like"/>
</dbReference>
<feature type="transmembrane region" description="Helical" evidence="6">
    <location>
        <begin position="323"/>
        <end position="343"/>
    </location>
</feature>
<evidence type="ECO:0000256" key="6">
    <source>
        <dbReference type="SAM" id="Phobius"/>
    </source>
</evidence>
<feature type="transmembrane region" description="Helical" evidence="6">
    <location>
        <begin position="205"/>
        <end position="223"/>
    </location>
</feature>
<proteinExistence type="predicted"/>
<dbReference type="GO" id="GO:0005886">
    <property type="term" value="C:plasma membrane"/>
    <property type="evidence" value="ECO:0007669"/>
    <property type="project" value="UniProtKB-SubCell"/>
</dbReference>
<name>A0A3E2BM07_9BACT</name>
<reference evidence="7 8" key="1">
    <citation type="submission" date="2018-08" db="EMBL/GenBank/DDBJ databases">
        <title>Genome analysis of the thermophilic bacterium of the candidate phylum Aminicenantes from deep subsurface aquifer revealed its physiology and ecological role.</title>
        <authorList>
            <person name="Kadnikov V.V."/>
            <person name="Mardanov A.V."/>
            <person name="Beletsky A.V."/>
            <person name="Karnachuk O.V."/>
            <person name="Ravin N.V."/>
        </authorList>
    </citation>
    <scope>NUCLEOTIDE SEQUENCE [LARGE SCALE GENOMIC DNA]</scope>
    <source>
        <strain evidence="7">BY38</strain>
    </source>
</reference>
<keyword evidence="2" id="KW-1003">Cell membrane</keyword>
<keyword evidence="4 6" id="KW-1133">Transmembrane helix</keyword>
<dbReference type="Proteomes" id="UP000257323">
    <property type="component" value="Unassembled WGS sequence"/>
</dbReference>
<comment type="subcellular location">
    <subcellularLocation>
        <location evidence="1">Cell membrane</location>
        <topology evidence="1">Multi-pass membrane protein</topology>
    </subcellularLocation>
</comment>
<comment type="caution">
    <text evidence="7">The sequence shown here is derived from an EMBL/GenBank/DDBJ whole genome shotgun (WGS) entry which is preliminary data.</text>
</comment>